<dbReference type="RefSeq" id="WP_250753461.1">
    <property type="nucleotide sequence ID" value="NZ_CP098401.1"/>
</dbReference>
<evidence type="ECO:0000259" key="1">
    <source>
        <dbReference type="Pfam" id="PF07110"/>
    </source>
</evidence>
<name>A0ABY4TVD2_9SPHN</name>
<dbReference type="Gene3D" id="3.30.70.100">
    <property type="match status" value="1"/>
</dbReference>
<feature type="domain" description="EthD" evidence="1">
    <location>
        <begin position="18"/>
        <end position="88"/>
    </location>
</feature>
<dbReference type="Pfam" id="PF07110">
    <property type="entry name" value="EthD"/>
    <property type="match status" value="1"/>
</dbReference>
<dbReference type="PANTHER" id="PTHR40260:SF2">
    <property type="entry name" value="BLR8190 PROTEIN"/>
    <property type="match status" value="1"/>
</dbReference>
<dbReference type="NCBIfam" id="TIGR02118">
    <property type="entry name" value="EthD family reductase"/>
    <property type="match status" value="1"/>
</dbReference>
<gene>
    <name evidence="2" type="ORF">M9980_03705</name>
</gene>
<dbReference type="PANTHER" id="PTHR40260">
    <property type="entry name" value="BLR8190 PROTEIN"/>
    <property type="match status" value="1"/>
</dbReference>
<keyword evidence="3" id="KW-1185">Reference proteome</keyword>
<proteinExistence type="predicted"/>
<sequence>MSAALLVTYPATAGARFDHDYYRETHLPLVESALRPHGLTSAVALRPEAEAPHLAVAILTFADAATRDAALGSPEAGPVFADIANFTDVAPVATPCEVVR</sequence>
<evidence type="ECO:0000313" key="3">
    <source>
        <dbReference type="Proteomes" id="UP001055580"/>
    </source>
</evidence>
<organism evidence="2 3">
    <name type="scientific">Sphingomonas donggukensis</name>
    <dbReference type="NCBI Taxonomy" id="2949093"/>
    <lineage>
        <taxon>Bacteria</taxon>
        <taxon>Pseudomonadati</taxon>
        <taxon>Pseudomonadota</taxon>
        <taxon>Alphaproteobacteria</taxon>
        <taxon>Sphingomonadales</taxon>
        <taxon>Sphingomonadaceae</taxon>
        <taxon>Sphingomonas</taxon>
    </lineage>
</organism>
<dbReference type="InterPro" id="IPR011008">
    <property type="entry name" value="Dimeric_a/b-barrel"/>
</dbReference>
<accession>A0ABY4TVD2</accession>
<dbReference type="InterPro" id="IPR009799">
    <property type="entry name" value="EthD_dom"/>
</dbReference>
<dbReference type="SUPFAM" id="SSF54909">
    <property type="entry name" value="Dimeric alpha+beta barrel"/>
    <property type="match status" value="1"/>
</dbReference>
<dbReference type="Proteomes" id="UP001055580">
    <property type="component" value="Chromosome"/>
</dbReference>
<evidence type="ECO:0000313" key="2">
    <source>
        <dbReference type="EMBL" id="URW76337.1"/>
    </source>
</evidence>
<dbReference type="EMBL" id="CP098401">
    <property type="protein sequence ID" value="URW76337.1"/>
    <property type="molecule type" value="Genomic_DNA"/>
</dbReference>
<reference evidence="2" key="1">
    <citation type="submission" date="2022-05" db="EMBL/GenBank/DDBJ databases">
        <title>Sphingomonas sp. strain RMG20 Genome sequencing and assembly.</title>
        <authorList>
            <person name="Kim I."/>
        </authorList>
    </citation>
    <scope>NUCLEOTIDE SEQUENCE</scope>
    <source>
        <strain evidence="2">RMG20</strain>
    </source>
</reference>
<protein>
    <submittedName>
        <fullName evidence="2">EthD family reductase</fullName>
    </submittedName>
</protein>